<comment type="catalytic activity">
    <reaction evidence="1">
        <text>Thiol-dependent hydrolysis of ester, thioester, amide, peptide and isopeptide bonds formed by the C-terminal Gly of ubiquitin (a 76-residue protein attached to proteins as an intracellular targeting signal).</text>
        <dbReference type="EC" id="3.4.19.12"/>
    </reaction>
</comment>
<protein>
    <recommendedName>
        <fullName evidence="3">ubiquitinyl hydrolase 1</fullName>
        <ecNumber evidence="3">3.4.19.12</ecNumber>
    </recommendedName>
</protein>
<dbReference type="InterPro" id="IPR018200">
    <property type="entry name" value="USP_CS"/>
</dbReference>
<keyword evidence="6" id="KW-0378">Hydrolase</keyword>
<dbReference type="InterPro" id="IPR028889">
    <property type="entry name" value="USP"/>
</dbReference>
<dbReference type="Gene3D" id="3.90.70.10">
    <property type="entry name" value="Cysteine proteinases"/>
    <property type="match status" value="2"/>
</dbReference>
<reference evidence="11" key="1">
    <citation type="journal article" date="2021" name="New Phytol.">
        <title>Evolutionary innovations through gain and loss of genes in the ectomycorrhizal Boletales.</title>
        <authorList>
            <person name="Wu G."/>
            <person name="Miyauchi S."/>
            <person name="Morin E."/>
            <person name="Kuo A."/>
            <person name="Drula E."/>
            <person name="Varga T."/>
            <person name="Kohler A."/>
            <person name="Feng B."/>
            <person name="Cao Y."/>
            <person name="Lipzen A."/>
            <person name="Daum C."/>
            <person name="Hundley H."/>
            <person name="Pangilinan J."/>
            <person name="Johnson J."/>
            <person name="Barry K."/>
            <person name="LaButti K."/>
            <person name="Ng V."/>
            <person name="Ahrendt S."/>
            <person name="Min B."/>
            <person name="Choi I.G."/>
            <person name="Park H."/>
            <person name="Plett J.M."/>
            <person name="Magnuson J."/>
            <person name="Spatafora J.W."/>
            <person name="Nagy L.G."/>
            <person name="Henrissat B."/>
            <person name="Grigoriev I.V."/>
            <person name="Yang Z.L."/>
            <person name="Xu J."/>
            <person name="Martin F.M."/>
        </authorList>
    </citation>
    <scope>NUCLEOTIDE SEQUENCE</scope>
    <source>
        <strain evidence="11">KKN 215</strain>
    </source>
</reference>
<dbReference type="SUPFAM" id="SSF143791">
    <property type="entry name" value="DUSP-like"/>
    <property type="match status" value="1"/>
</dbReference>
<dbReference type="PROSITE" id="PS50235">
    <property type="entry name" value="USP_3"/>
    <property type="match status" value="1"/>
</dbReference>
<keyword evidence="4" id="KW-0645">Protease</keyword>
<keyword evidence="7" id="KW-0788">Thiol protease</keyword>
<evidence type="ECO:0000256" key="5">
    <source>
        <dbReference type="ARBA" id="ARBA00022786"/>
    </source>
</evidence>
<gene>
    <name evidence="11" type="ORF">BXZ70DRAFT_949889</name>
</gene>
<sequence length="1262" mass="141142">MLTPPSPSRSPSLTPNDQASRKRQRSESMDSQPSSSSKRSISVDPSLTPSQSHDIVSVSLAEVTLDADIDAYMVVQGEATIPATLDESTQQDSSVTSSDFSGAQKLALIDGLCNNPMVAGTTWYLVSRRWWKRWRKACTGEVDKEGAVVEAELGPVDNSNLVDSAGNIVTPPTEHVDVEFVSEQAWGKLVSWYGQPEWPLPRKVITRGFMNEASLEIMPPRLKVHLLVRESQLSPPPAPAYVTVSIKDTVRSLSMTMAKAVGAADSSAPIRLWKLPEETDYPSLEYPVSELKQVGTLLDADGRKSIEDALINSGDAFVVEIRTDQGWLAPDPDSQVPVSETSTPQSTRLFGTPNFFDQLQAKSSPTSSVELSKPDSSPFKPASAMKSKYNVQVKASKIDPGTLGLSNLGNTCFMNSAIQCLAHTKELMEYFLTGVFEEELNPDNPLGMHGDIAKTFGALSRRIWDTSAPNSSYSPREFKQVLQKFAPQFGGYQQHDTQEFVAFLLDGLHEDLNRVLKKPYVEKPDWEGGGDKELVTLAKESWDGYMRRNDSVIVDLFQGQYQSTLVCPECQKVSITFDPFMYLTLPLPIQKKWMHDVFYIPWDITKPHVKIPVELNREASFKEVRQVLARWMDTNPDHLVTLEIFSNRFYKDLTDHVAWGDMQDNDIIVCYELPCPSFQGKQRKRQEGDPYIVPVFMCDTIRPAPRTFMNNGPFGYPFFIVVDEQAARDQEAMYNLILERLERWTENARELSTWEEGSPYDSLEGSLEEVPIPISSGAPDSTVEINENGDVVPVEQSPPEEGDIADQKGTVIRDAEEDAVEIKLGEPRRIGFKKDIFQLHLASASSPYGVGFSTFGSTHFIDWGMREQRAQDGNSSSLIEPNDVFVCEFDSGMKTFYFLDSARWDKWEELVHPEFKASREAAKAAKKKSISLQDCLDEFTKEEQLGEDDLWYCPRCKKHQQATKRFDLWKVPDILVVHLKRFSNNRSLRDKIDAFVDFPLEGLDLTPMIGERQAAKRLAEQGVDITSLGIDGNGEPLVYDLYAVDEHLGGMGGGHYRAYAHNHMTDKWYHFDDSHVTPSLPSNAINSNAYLLFYKRRSSFPLGGKSHEKIEAARQRPRAPSPAQRVEAEETQLPTPPSETRLIPLPGLSDINPGWITPPTRSSSASRGSSPPPLDDIEDPPAFDQAGFDPLLLSSQRFDMPDPAPSPSLPSPSSSLEVDMDSDLEAAANTDKHRQRWSPPPFTVPGYVNPDPMDDDDEMNRV</sequence>
<dbReference type="InterPro" id="IPR001394">
    <property type="entry name" value="Peptidase_C19_UCH"/>
</dbReference>
<dbReference type="PANTHER" id="PTHR21646">
    <property type="entry name" value="UBIQUITIN CARBOXYL-TERMINAL HYDROLASE"/>
    <property type="match status" value="1"/>
</dbReference>
<dbReference type="GO" id="GO:0004843">
    <property type="term" value="F:cysteine-type deubiquitinase activity"/>
    <property type="evidence" value="ECO:0007669"/>
    <property type="project" value="UniProtKB-EC"/>
</dbReference>
<comment type="caution">
    <text evidence="11">The sequence shown here is derived from an EMBL/GenBank/DDBJ whole genome shotgun (WGS) entry which is preliminary data.</text>
</comment>
<evidence type="ECO:0000256" key="6">
    <source>
        <dbReference type="ARBA" id="ARBA00022801"/>
    </source>
</evidence>
<feature type="domain" description="USP" evidence="9">
    <location>
        <begin position="403"/>
        <end position="1097"/>
    </location>
</feature>
<keyword evidence="12" id="KW-1185">Reference proteome</keyword>
<dbReference type="InterPro" id="IPR006615">
    <property type="entry name" value="Pept_C19_DUSP"/>
</dbReference>
<evidence type="ECO:0000259" key="9">
    <source>
        <dbReference type="PROSITE" id="PS50235"/>
    </source>
</evidence>
<dbReference type="PROSITE" id="PS00972">
    <property type="entry name" value="USP_1"/>
    <property type="match status" value="1"/>
</dbReference>
<dbReference type="InterPro" id="IPR035927">
    <property type="entry name" value="DUSP-like_sf"/>
</dbReference>
<dbReference type="Pfam" id="PF06337">
    <property type="entry name" value="DUSP"/>
    <property type="match status" value="1"/>
</dbReference>
<feature type="compositionally biased region" description="Low complexity" evidence="8">
    <location>
        <begin position="29"/>
        <end position="46"/>
    </location>
</feature>
<name>A0A8K0UKV5_9AGAR</name>
<dbReference type="GO" id="GO:0006508">
    <property type="term" value="P:proteolysis"/>
    <property type="evidence" value="ECO:0007669"/>
    <property type="project" value="UniProtKB-KW"/>
</dbReference>
<evidence type="ECO:0000256" key="1">
    <source>
        <dbReference type="ARBA" id="ARBA00000707"/>
    </source>
</evidence>
<dbReference type="CDD" id="cd02674">
    <property type="entry name" value="Peptidase_C19R"/>
    <property type="match status" value="1"/>
</dbReference>
<dbReference type="SUPFAM" id="SSF54001">
    <property type="entry name" value="Cysteine proteinases"/>
    <property type="match status" value="1"/>
</dbReference>
<evidence type="ECO:0000256" key="7">
    <source>
        <dbReference type="ARBA" id="ARBA00022807"/>
    </source>
</evidence>
<feature type="region of interest" description="Disordered" evidence="8">
    <location>
        <begin position="1109"/>
        <end position="1262"/>
    </location>
</feature>
<feature type="region of interest" description="Disordered" evidence="8">
    <location>
        <begin position="1"/>
        <end position="52"/>
    </location>
</feature>
<proteinExistence type="inferred from homology"/>
<dbReference type="EC" id="3.4.19.12" evidence="3"/>
<evidence type="ECO:0000259" key="10">
    <source>
        <dbReference type="PROSITE" id="PS51283"/>
    </source>
</evidence>
<keyword evidence="5" id="KW-0833">Ubl conjugation pathway</keyword>
<dbReference type="PROSITE" id="PS00973">
    <property type="entry name" value="USP_2"/>
    <property type="match status" value="1"/>
</dbReference>
<evidence type="ECO:0000313" key="11">
    <source>
        <dbReference type="EMBL" id="KAH8093309.1"/>
    </source>
</evidence>
<dbReference type="GO" id="GO:0016579">
    <property type="term" value="P:protein deubiquitination"/>
    <property type="evidence" value="ECO:0007669"/>
    <property type="project" value="InterPro"/>
</dbReference>
<dbReference type="PANTHER" id="PTHR21646:SF24">
    <property type="entry name" value="UBIQUITIN CARBOXYL-TERMINAL HYDROLASE"/>
    <property type="match status" value="1"/>
</dbReference>
<feature type="compositionally biased region" description="Acidic residues" evidence="8">
    <location>
        <begin position="1252"/>
        <end position="1262"/>
    </location>
</feature>
<dbReference type="AlphaFoldDB" id="A0A8K0UKV5"/>
<evidence type="ECO:0000256" key="8">
    <source>
        <dbReference type="SAM" id="MobiDB-lite"/>
    </source>
</evidence>
<feature type="region of interest" description="Disordered" evidence="8">
    <location>
        <begin position="328"/>
        <end position="349"/>
    </location>
</feature>
<dbReference type="OrthoDB" id="292964at2759"/>
<evidence type="ECO:0000256" key="3">
    <source>
        <dbReference type="ARBA" id="ARBA00012759"/>
    </source>
</evidence>
<dbReference type="InterPro" id="IPR038765">
    <property type="entry name" value="Papain-like_cys_pep_sf"/>
</dbReference>
<dbReference type="PROSITE" id="PS51283">
    <property type="entry name" value="DUSP"/>
    <property type="match status" value="1"/>
</dbReference>
<evidence type="ECO:0000256" key="2">
    <source>
        <dbReference type="ARBA" id="ARBA00009085"/>
    </source>
</evidence>
<dbReference type="EMBL" id="JAEVFJ010000029">
    <property type="protein sequence ID" value="KAH8093309.1"/>
    <property type="molecule type" value="Genomic_DNA"/>
</dbReference>
<comment type="similarity">
    <text evidence="2">Belongs to the peptidase C19 family.</text>
</comment>
<dbReference type="InterPro" id="IPR050185">
    <property type="entry name" value="Ub_carboxyl-term_hydrolase"/>
</dbReference>
<accession>A0A8K0UKV5</accession>
<feature type="compositionally biased region" description="Polar residues" evidence="8">
    <location>
        <begin position="361"/>
        <end position="370"/>
    </location>
</feature>
<feature type="compositionally biased region" description="Polar residues" evidence="8">
    <location>
        <begin position="336"/>
        <end position="349"/>
    </location>
</feature>
<dbReference type="Gene3D" id="3.30.2230.10">
    <property type="entry name" value="DUSP-like"/>
    <property type="match status" value="1"/>
</dbReference>
<feature type="compositionally biased region" description="Low complexity" evidence="8">
    <location>
        <begin position="1157"/>
        <end position="1169"/>
    </location>
</feature>
<organism evidence="11 12">
    <name type="scientific">Cristinia sonorae</name>
    <dbReference type="NCBI Taxonomy" id="1940300"/>
    <lineage>
        <taxon>Eukaryota</taxon>
        <taxon>Fungi</taxon>
        <taxon>Dikarya</taxon>
        <taxon>Basidiomycota</taxon>
        <taxon>Agaricomycotina</taxon>
        <taxon>Agaricomycetes</taxon>
        <taxon>Agaricomycetidae</taxon>
        <taxon>Agaricales</taxon>
        <taxon>Pleurotineae</taxon>
        <taxon>Stephanosporaceae</taxon>
        <taxon>Cristinia</taxon>
    </lineage>
</organism>
<dbReference type="Pfam" id="PF00443">
    <property type="entry name" value="UCH"/>
    <property type="match status" value="1"/>
</dbReference>
<evidence type="ECO:0000313" key="12">
    <source>
        <dbReference type="Proteomes" id="UP000813824"/>
    </source>
</evidence>
<dbReference type="Proteomes" id="UP000813824">
    <property type="component" value="Unassembled WGS sequence"/>
</dbReference>
<evidence type="ECO:0000256" key="4">
    <source>
        <dbReference type="ARBA" id="ARBA00022670"/>
    </source>
</evidence>
<dbReference type="SMART" id="SM00695">
    <property type="entry name" value="DUSP"/>
    <property type="match status" value="1"/>
</dbReference>
<feature type="domain" description="DUSP" evidence="10">
    <location>
        <begin position="100"/>
        <end position="205"/>
    </location>
</feature>
<feature type="region of interest" description="Disordered" evidence="8">
    <location>
        <begin position="361"/>
        <end position="383"/>
    </location>
</feature>